<reference evidence="9" key="1">
    <citation type="journal article" date="2020" name="Cell">
        <title>Large-Scale Comparative Analyses of Tick Genomes Elucidate Their Genetic Diversity and Vector Capacities.</title>
        <authorList>
            <consortium name="Tick Genome and Microbiome Consortium (TIGMIC)"/>
            <person name="Jia N."/>
            <person name="Wang J."/>
            <person name="Shi W."/>
            <person name="Du L."/>
            <person name="Sun Y."/>
            <person name="Zhan W."/>
            <person name="Jiang J.F."/>
            <person name="Wang Q."/>
            <person name="Zhang B."/>
            <person name="Ji P."/>
            <person name="Bell-Sakyi L."/>
            <person name="Cui X.M."/>
            <person name="Yuan T.T."/>
            <person name="Jiang B.G."/>
            <person name="Yang W.F."/>
            <person name="Lam T.T."/>
            <person name="Chang Q.C."/>
            <person name="Ding S.J."/>
            <person name="Wang X.J."/>
            <person name="Zhu J.G."/>
            <person name="Ruan X.D."/>
            <person name="Zhao L."/>
            <person name="Wei J.T."/>
            <person name="Ye R.Z."/>
            <person name="Que T.C."/>
            <person name="Du C.H."/>
            <person name="Zhou Y.H."/>
            <person name="Cheng J.X."/>
            <person name="Dai P.F."/>
            <person name="Guo W.B."/>
            <person name="Han X.H."/>
            <person name="Huang E.J."/>
            <person name="Li L.F."/>
            <person name="Wei W."/>
            <person name="Gao Y.C."/>
            <person name="Liu J.Z."/>
            <person name="Shao H.Z."/>
            <person name="Wang X."/>
            <person name="Wang C.C."/>
            <person name="Yang T.C."/>
            <person name="Huo Q.B."/>
            <person name="Li W."/>
            <person name="Chen H.Y."/>
            <person name="Chen S.E."/>
            <person name="Zhou L.G."/>
            <person name="Ni X.B."/>
            <person name="Tian J.H."/>
            <person name="Sheng Y."/>
            <person name="Liu T."/>
            <person name="Pan Y.S."/>
            <person name="Xia L.Y."/>
            <person name="Li J."/>
            <person name="Zhao F."/>
            <person name="Cao W.C."/>
        </authorList>
    </citation>
    <scope>NUCLEOTIDE SEQUENCE</scope>
    <source>
        <strain evidence="9">Rsan-2018</strain>
    </source>
</reference>
<dbReference type="GO" id="GO:0015385">
    <property type="term" value="F:sodium:proton antiporter activity"/>
    <property type="evidence" value="ECO:0007669"/>
    <property type="project" value="InterPro"/>
</dbReference>
<feature type="transmembrane region" description="Helical" evidence="8">
    <location>
        <begin position="59"/>
        <end position="77"/>
    </location>
</feature>
<keyword evidence="10" id="KW-1185">Reference proteome</keyword>
<dbReference type="Gene3D" id="2.60.120.10">
    <property type="entry name" value="Jelly Rolls"/>
    <property type="match status" value="1"/>
</dbReference>
<organism evidence="9 10">
    <name type="scientific">Rhipicephalus sanguineus</name>
    <name type="common">Brown dog tick</name>
    <name type="synonym">Ixodes sanguineus</name>
    <dbReference type="NCBI Taxonomy" id="34632"/>
    <lineage>
        <taxon>Eukaryota</taxon>
        <taxon>Metazoa</taxon>
        <taxon>Ecdysozoa</taxon>
        <taxon>Arthropoda</taxon>
        <taxon>Chelicerata</taxon>
        <taxon>Arachnida</taxon>
        <taxon>Acari</taxon>
        <taxon>Parasitiformes</taxon>
        <taxon>Ixodida</taxon>
        <taxon>Ixodoidea</taxon>
        <taxon>Ixodidae</taxon>
        <taxon>Rhipicephalinae</taxon>
        <taxon>Rhipicephalus</taxon>
        <taxon>Rhipicephalus</taxon>
    </lineage>
</organism>
<evidence type="ECO:0000256" key="7">
    <source>
        <dbReference type="ARBA" id="ARBA00023136"/>
    </source>
</evidence>
<feature type="transmembrane region" description="Helical" evidence="8">
    <location>
        <begin position="622"/>
        <end position="643"/>
    </location>
</feature>
<dbReference type="VEuPathDB" id="VectorBase:RSAN_036650"/>
<feature type="transmembrane region" description="Helical" evidence="8">
    <location>
        <begin position="343"/>
        <end position="364"/>
    </location>
</feature>
<dbReference type="Proteomes" id="UP000821837">
    <property type="component" value="Chromosome 5"/>
</dbReference>
<comment type="caution">
    <text evidence="9">The sequence shown here is derived from an EMBL/GenBank/DDBJ whole genome shotgun (WGS) entry which is preliminary data.</text>
</comment>
<evidence type="ECO:0000313" key="9">
    <source>
        <dbReference type="EMBL" id="KAH7950733.1"/>
    </source>
</evidence>
<accession>A0A9D4PQ04</accession>
<feature type="transmembrane region" description="Helical" evidence="8">
    <location>
        <begin position="257"/>
        <end position="286"/>
    </location>
</feature>
<keyword evidence="6" id="KW-0406">Ion transport</keyword>
<keyword evidence="7 8" id="KW-0472">Membrane</keyword>
<dbReference type="InterPro" id="IPR014710">
    <property type="entry name" value="RmlC-like_jellyroll"/>
</dbReference>
<dbReference type="GO" id="GO:0098719">
    <property type="term" value="P:sodium ion import across plasma membrane"/>
    <property type="evidence" value="ECO:0007669"/>
    <property type="project" value="TreeGrafter"/>
</dbReference>
<dbReference type="EMBL" id="JABSTV010001251">
    <property type="protein sequence ID" value="KAH7950733.1"/>
    <property type="molecule type" value="Genomic_DNA"/>
</dbReference>
<keyword evidence="3" id="KW-1003">Cell membrane</keyword>
<evidence type="ECO:0000256" key="6">
    <source>
        <dbReference type="ARBA" id="ARBA00023065"/>
    </source>
</evidence>
<dbReference type="InterPro" id="IPR018422">
    <property type="entry name" value="Cation/H_exchanger_CPA1"/>
</dbReference>
<evidence type="ECO:0000256" key="1">
    <source>
        <dbReference type="ARBA" id="ARBA00004651"/>
    </source>
</evidence>
<evidence type="ECO:0000256" key="3">
    <source>
        <dbReference type="ARBA" id="ARBA00022475"/>
    </source>
</evidence>
<dbReference type="GO" id="GO:0051453">
    <property type="term" value="P:regulation of intracellular pH"/>
    <property type="evidence" value="ECO:0007669"/>
    <property type="project" value="TreeGrafter"/>
</dbReference>
<comment type="subcellular location">
    <subcellularLocation>
        <location evidence="1">Cell membrane</location>
        <topology evidence="1">Multi-pass membrane protein</topology>
    </subcellularLocation>
</comment>
<dbReference type="PANTHER" id="PTHR10110:SF86">
    <property type="entry name" value="SODIUM_HYDROGEN EXCHANGER 7"/>
    <property type="match status" value="1"/>
</dbReference>
<sequence>MSSTTTTPRSTRYTTEEYTKFKVDVAGGVSQRKGESYDYLVICAVLITAVALKKLQRRIRFPYTVFMFIAGFGFSYQDAENEKGLDSLSMWLRNIKFHVLMVFVPAATVYATQGINHFIFRRCHREITVFSVGTLGISTVVSALYAYTFLGTKGINNCLLFGILLCSCERLPIADELLEEGRYPILTTMLQAESIVNNLFVWSVLDTVEAHENQSVTTVLNHLLVSHVMGTLGGVVMGAVAIWSLRLAPQSQSSNTFLHICLTYATFCLLEVMGISGVDGVVAFTLITTSHRLVACTELEGLLHKYWSAIYDVSGFLSLFMSSLYGGELLFIFARTSILPQVALAYGVRILARLFSVVALFPIIEQFGYPVSWRQAAVTVWMGLKGPLNITVVTFLYHHQSTINVEYVGGTFPYIVCDILLGQLINVTFLEFVFRTFGVLEVSEIEQRTMSSAVTYLKDHVMVSSRVQEADSYFRPVDWKWVLRHTIIQNPFASGHKPWLKLDSKRRPCQREAQIKEEHFAVENVLRIEQVSYSRQYREGMIQKSTMMTLLAALQYPFDKKVYMGADTIESLIDIPDWIKWTKERLSVSSFGEDLMDDTESFQSQMERNVQERIIDMFEHKYYELVITSTTLTFLTCLLGMLMNTPLPPKPRSDAVLVIEGVYIILFAAEITTMITAYGHRFVRLDNYNKLDLVLVATCIFVFIVQFTIYFLVAAQYQYQTIPTTIFILAMSVRLVHAVKYIEVVQDWLVDVLHRYLDKIIYAAYETSLAIITGEEEVQQNVWKYVPSPDLALETRSRATNNRLIVLRNLVEIQSRFPGIAVAFKSRQAGQTILNDVSAHVAEMQRDGFFTEEQHRELYQMLKDKMMGIICAPNSLPASYKPIAVLRVIPWIGSDSVRQFLAMQLRPVAYGAGDVIVDKGCESPILITYSGIVKIEGEVEFRDDGALPNSSSSLFFFSDEYFEDYLGAPVTLGALGLVTDEPTATRVSTETPVNAYIIPRSRVMEAIQIFTKPPSFLYQIWYYIANIFGVLILQTQAKYQTWPVEKIKMRLSSFLLPDLSSAHDFLVSPDIEDILLIQGTLVDVNIGNIYVAPAYIPRSVKRFIFPGDFATRPRPVIIVISNKQYKLPLEFDWLRRVPTEEERIAEMEASRRGDIGREYRYLNKRRNTDQDF</sequence>
<evidence type="ECO:0000256" key="4">
    <source>
        <dbReference type="ARBA" id="ARBA00022692"/>
    </source>
</evidence>
<proteinExistence type="predicted"/>
<dbReference type="PANTHER" id="PTHR10110">
    <property type="entry name" value="SODIUM/HYDROGEN EXCHANGER"/>
    <property type="match status" value="1"/>
</dbReference>
<feature type="transmembrane region" description="Helical" evidence="8">
    <location>
        <begin position="655"/>
        <end position="679"/>
    </location>
</feature>
<dbReference type="InterPro" id="IPR027359">
    <property type="entry name" value="Volt_channel_dom_sf"/>
</dbReference>
<name>A0A9D4PQ04_RHISA</name>
<evidence type="ECO:0000256" key="5">
    <source>
        <dbReference type="ARBA" id="ARBA00022989"/>
    </source>
</evidence>
<feature type="transmembrane region" description="Helical" evidence="8">
    <location>
        <begin position="127"/>
        <end position="148"/>
    </location>
</feature>
<evidence type="ECO:0000313" key="10">
    <source>
        <dbReference type="Proteomes" id="UP000821837"/>
    </source>
</evidence>
<evidence type="ECO:0000256" key="2">
    <source>
        <dbReference type="ARBA" id="ARBA00022448"/>
    </source>
</evidence>
<dbReference type="GO" id="GO:0005886">
    <property type="term" value="C:plasma membrane"/>
    <property type="evidence" value="ECO:0007669"/>
    <property type="project" value="UniProtKB-SubCell"/>
</dbReference>
<feature type="transmembrane region" description="Helical" evidence="8">
    <location>
        <begin position="691"/>
        <end position="713"/>
    </location>
</feature>
<feature type="transmembrane region" description="Helical" evidence="8">
    <location>
        <begin position="306"/>
        <end position="331"/>
    </location>
</feature>
<feature type="transmembrane region" description="Helical" evidence="8">
    <location>
        <begin position="225"/>
        <end position="245"/>
    </location>
</feature>
<feature type="transmembrane region" description="Helical" evidence="8">
    <location>
        <begin position="97"/>
        <end position="115"/>
    </location>
</feature>
<keyword evidence="2" id="KW-0813">Transport</keyword>
<reference evidence="9" key="2">
    <citation type="submission" date="2021-09" db="EMBL/GenBank/DDBJ databases">
        <authorList>
            <person name="Jia N."/>
            <person name="Wang J."/>
            <person name="Shi W."/>
            <person name="Du L."/>
            <person name="Sun Y."/>
            <person name="Zhan W."/>
            <person name="Jiang J."/>
            <person name="Wang Q."/>
            <person name="Zhang B."/>
            <person name="Ji P."/>
            <person name="Sakyi L.B."/>
            <person name="Cui X."/>
            <person name="Yuan T."/>
            <person name="Jiang B."/>
            <person name="Yang W."/>
            <person name="Lam T.T.-Y."/>
            <person name="Chang Q."/>
            <person name="Ding S."/>
            <person name="Wang X."/>
            <person name="Zhu J."/>
            <person name="Ruan X."/>
            <person name="Zhao L."/>
            <person name="Wei J."/>
            <person name="Que T."/>
            <person name="Du C."/>
            <person name="Cheng J."/>
            <person name="Dai P."/>
            <person name="Han X."/>
            <person name="Huang E."/>
            <person name="Gao Y."/>
            <person name="Liu J."/>
            <person name="Shao H."/>
            <person name="Ye R."/>
            <person name="Li L."/>
            <person name="Wei W."/>
            <person name="Wang X."/>
            <person name="Wang C."/>
            <person name="Huo Q."/>
            <person name="Li W."/>
            <person name="Guo W."/>
            <person name="Chen H."/>
            <person name="Chen S."/>
            <person name="Zhou L."/>
            <person name="Zhou L."/>
            <person name="Ni X."/>
            <person name="Tian J."/>
            <person name="Zhou Y."/>
            <person name="Sheng Y."/>
            <person name="Liu T."/>
            <person name="Pan Y."/>
            <person name="Xia L."/>
            <person name="Li J."/>
            <person name="Zhao F."/>
            <person name="Cao W."/>
        </authorList>
    </citation>
    <scope>NUCLEOTIDE SEQUENCE</scope>
    <source>
        <strain evidence="9">Rsan-2018</strain>
        <tissue evidence="9">Larvae</tissue>
    </source>
</reference>
<dbReference type="GO" id="GO:0015386">
    <property type="term" value="F:potassium:proton antiporter activity"/>
    <property type="evidence" value="ECO:0007669"/>
    <property type="project" value="TreeGrafter"/>
</dbReference>
<gene>
    <name evidence="9" type="ORF">HPB52_000221</name>
</gene>
<keyword evidence="5 8" id="KW-1133">Transmembrane helix</keyword>
<keyword evidence="4 8" id="KW-0812">Transmembrane</keyword>
<dbReference type="Gene3D" id="1.20.120.350">
    <property type="entry name" value="Voltage-gated potassium channels. Chain C"/>
    <property type="match status" value="1"/>
</dbReference>
<evidence type="ECO:0000256" key="8">
    <source>
        <dbReference type="SAM" id="Phobius"/>
    </source>
</evidence>
<protein>
    <submittedName>
        <fullName evidence="9">Uncharacterized protein</fullName>
    </submittedName>
</protein>
<dbReference type="AlphaFoldDB" id="A0A9D4PQ04"/>